<dbReference type="PANTHER" id="PTHR43500">
    <property type="entry name" value="CYSTATHIONINE BETA-LYASE-RELATED"/>
    <property type="match status" value="1"/>
</dbReference>
<comment type="cofactor">
    <cofactor evidence="1 9">
        <name>pyridoxal 5'-phosphate</name>
        <dbReference type="ChEBI" id="CHEBI:597326"/>
    </cofactor>
</comment>
<gene>
    <name evidence="10" type="ORF">SAMN02982931_01143</name>
</gene>
<evidence type="ECO:0000256" key="4">
    <source>
        <dbReference type="ARBA" id="ARBA00023239"/>
    </source>
</evidence>
<dbReference type="GO" id="GO:0019450">
    <property type="term" value="P:L-cysteine catabolic process to pyruvate"/>
    <property type="evidence" value="ECO:0007669"/>
    <property type="project" value="TreeGrafter"/>
</dbReference>
<dbReference type="InterPro" id="IPR000277">
    <property type="entry name" value="Cys/Met-Metab_PyrdxlP-dep_enz"/>
</dbReference>
<comment type="catalytic activity">
    <reaction evidence="6">
        <text>L,L-cystathionine + H2O = L-homocysteine + pyruvate + NH4(+)</text>
        <dbReference type="Rhea" id="RHEA:13965"/>
        <dbReference type="ChEBI" id="CHEBI:15361"/>
        <dbReference type="ChEBI" id="CHEBI:15377"/>
        <dbReference type="ChEBI" id="CHEBI:28938"/>
        <dbReference type="ChEBI" id="CHEBI:58161"/>
        <dbReference type="ChEBI" id="CHEBI:58199"/>
    </reaction>
</comment>
<evidence type="ECO:0000256" key="1">
    <source>
        <dbReference type="ARBA" id="ARBA00001933"/>
    </source>
</evidence>
<evidence type="ECO:0000256" key="2">
    <source>
        <dbReference type="ARBA" id="ARBA00009077"/>
    </source>
</evidence>
<dbReference type="PROSITE" id="PS00868">
    <property type="entry name" value="CYS_MET_METAB_PP"/>
    <property type="match status" value="1"/>
</dbReference>
<name>A0A1G6B2M1_9HYPH</name>
<comment type="pathway">
    <text evidence="5">Amino-acid biosynthesis; L-methionine biosynthesis via de novo pathway; L-homocysteine from L-cystathionine: step 1/1.</text>
</comment>
<comment type="catalytic activity">
    <reaction evidence="7">
        <text>an S-substituted L-cysteine + H2O = a thiol + pyruvate + NH4(+)</text>
        <dbReference type="Rhea" id="RHEA:18121"/>
        <dbReference type="ChEBI" id="CHEBI:15361"/>
        <dbReference type="ChEBI" id="CHEBI:15377"/>
        <dbReference type="ChEBI" id="CHEBI:28938"/>
        <dbReference type="ChEBI" id="CHEBI:29256"/>
        <dbReference type="ChEBI" id="CHEBI:58717"/>
        <dbReference type="EC" id="4.4.1.13"/>
    </reaction>
</comment>
<keyword evidence="3 8" id="KW-0663">Pyridoxal phosphate</keyword>
<evidence type="ECO:0000313" key="11">
    <source>
        <dbReference type="Proteomes" id="UP000199071"/>
    </source>
</evidence>
<dbReference type="FunFam" id="3.40.640.10:FF:000046">
    <property type="entry name" value="Cystathionine gamma-lyase"/>
    <property type="match status" value="1"/>
</dbReference>
<keyword evidence="4 10" id="KW-0456">Lyase</keyword>
<dbReference type="PIRSF" id="PIRSF001434">
    <property type="entry name" value="CGS"/>
    <property type="match status" value="1"/>
</dbReference>
<dbReference type="InterPro" id="IPR015422">
    <property type="entry name" value="PyrdxlP-dep_Trfase_small"/>
</dbReference>
<accession>A0A1G6B2M1</accession>
<dbReference type="EMBL" id="FMXQ01000002">
    <property type="protein sequence ID" value="SDB14894.1"/>
    <property type="molecule type" value="Genomic_DNA"/>
</dbReference>
<dbReference type="Gene3D" id="3.90.1150.10">
    <property type="entry name" value="Aspartate Aminotransferase, domain 1"/>
    <property type="match status" value="1"/>
</dbReference>
<dbReference type="Pfam" id="PF01053">
    <property type="entry name" value="Cys_Met_Meta_PP"/>
    <property type="match status" value="1"/>
</dbReference>
<reference evidence="10 11" key="1">
    <citation type="submission" date="2016-10" db="EMBL/GenBank/DDBJ databases">
        <authorList>
            <person name="de Groot N.N."/>
        </authorList>
    </citation>
    <scope>NUCLEOTIDE SEQUENCE [LARGE SCALE GENOMIC DNA]</scope>
    <source>
        <strain evidence="10 11">ATCC 35022</strain>
    </source>
</reference>
<evidence type="ECO:0000256" key="9">
    <source>
        <dbReference type="RuleBase" id="RU362118"/>
    </source>
</evidence>
<dbReference type="NCBIfam" id="TIGR01324">
    <property type="entry name" value="cysta_beta_ly_B"/>
    <property type="match status" value="1"/>
</dbReference>
<dbReference type="AlphaFoldDB" id="A0A1G6B2M1"/>
<dbReference type="GO" id="GO:0030170">
    <property type="term" value="F:pyridoxal phosphate binding"/>
    <property type="evidence" value="ECO:0007669"/>
    <property type="project" value="InterPro"/>
</dbReference>
<evidence type="ECO:0000256" key="8">
    <source>
        <dbReference type="PIRSR" id="PIRSR001434-2"/>
    </source>
</evidence>
<dbReference type="InterPro" id="IPR006233">
    <property type="entry name" value="Cys_b_lyase_bac"/>
</dbReference>
<dbReference type="OrthoDB" id="9790858at2"/>
<feature type="modified residue" description="N6-(pyridoxal phosphate)lysine" evidence="8">
    <location>
        <position position="210"/>
    </location>
</feature>
<dbReference type="InterPro" id="IPR015421">
    <property type="entry name" value="PyrdxlP-dep_Trfase_major"/>
</dbReference>
<dbReference type="STRING" id="665467.SAMN02982931_01143"/>
<keyword evidence="11" id="KW-1185">Reference proteome</keyword>
<dbReference type="GO" id="GO:0047804">
    <property type="term" value="F:cysteine-S-conjugate beta-lyase activity"/>
    <property type="evidence" value="ECO:0007669"/>
    <property type="project" value="UniProtKB-EC"/>
</dbReference>
<dbReference type="Gene3D" id="3.40.640.10">
    <property type="entry name" value="Type I PLP-dependent aspartate aminotransferase-like (Major domain)"/>
    <property type="match status" value="1"/>
</dbReference>
<dbReference type="GO" id="GO:0019346">
    <property type="term" value="P:transsulfuration"/>
    <property type="evidence" value="ECO:0007669"/>
    <property type="project" value="InterPro"/>
</dbReference>
<dbReference type="Proteomes" id="UP000199071">
    <property type="component" value="Unassembled WGS sequence"/>
</dbReference>
<evidence type="ECO:0000256" key="5">
    <source>
        <dbReference type="ARBA" id="ARBA00046315"/>
    </source>
</evidence>
<evidence type="ECO:0000256" key="6">
    <source>
        <dbReference type="ARBA" id="ARBA00047517"/>
    </source>
</evidence>
<dbReference type="InterPro" id="IPR015424">
    <property type="entry name" value="PyrdxlP-dep_Trfase"/>
</dbReference>
<evidence type="ECO:0000256" key="3">
    <source>
        <dbReference type="ARBA" id="ARBA00022898"/>
    </source>
</evidence>
<organism evidence="10 11">
    <name type="scientific">Bauldia litoralis</name>
    <dbReference type="NCBI Taxonomy" id="665467"/>
    <lineage>
        <taxon>Bacteria</taxon>
        <taxon>Pseudomonadati</taxon>
        <taxon>Pseudomonadota</taxon>
        <taxon>Alphaproteobacteria</taxon>
        <taxon>Hyphomicrobiales</taxon>
        <taxon>Kaistiaceae</taxon>
        <taxon>Bauldia</taxon>
    </lineage>
</organism>
<dbReference type="RefSeq" id="WP_090875370.1">
    <property type="nucleotide sequence ID" value="NZ_FMXQ01000002.1"/>
</dbReference>
<protein>
    <submittedName>
        <fullName evidence="10">Cystathionine beta-lyase</fullName>
    </submittedName>
</protein>
<proteinExistence type="inferred from homology"/>
<dbReference type="PANTHER" id="PTHR43500:SF1">
    <property type="entry name" value="CYSTATHIONINE BETA-LYASE-RELATED"/>
    <property type="match status" value="1"/>
</dbReference>
<dbReference type="SUPFAM" id="SSF53383">
    <property type="entry name" value="PLP-dependent transferases"/>
    <property type="match status" value="1"/>
</dbReference>
<evidence type="ECO:0000313" key="10">
    <source>
        <dbReference type="EMBL" id="SDB14894.1"/>
    </source>
</evidence>
<sequence length="393" mass="41932">MVKSDDGRPDRKPSTRLVRVGRDEALTGPFVNPPVVHASTVLFPDTDTMLSRRQRYLYGRRGTPTSEALETAISDIEGASGTVICPSGLNAVSTALLSALSAGDEVLIVDCVYGPVRHFADTVLKRMGIDTVYFDPAIGTGIADIISERTAAVYLEAPGSLTFEMQDVPAIAGIAHDRGATVLFDNTWATPFFFKPLAAGVDLSIQAGTKYLGGHSDVNLGLVAANERHWPALKEAHGTMGLCAGPDDIYLGLRGLRTMGVRLERQMQSALTVAGWLQDRPEVARVLHPALPDDPGHALWKRDMGGACGLFSIILDGWSLDDTKSLVDGLDLFGIGASWGGFESLAILADPRKQRTAVPWAAEGPLVRLHIGLEDPGDLIADLKAGFDRIAAA</sequence>
<dbReference type="InterPro" id="IPR054542">
    <property type="entry name" value="Cys_met_metab_PP"/>
</dbReference>
<evidence type="ECO:0000256" key="7">
    <source>
        <dbReference type="ARBA" id="ARBA00047625"/>
    </source>
</evidence>
<comment type="similarity">
    <text evidence="2 9">Belongs to the trans-sulfuration enzymes family.</text>
</comment>